<feature type="region of interest" description="Disordered" evidence="1">
    <location>
        <begin position="16"/>
        <end position="35"/>
    </location>
</feature>
<gene>
    <name evidence="2" type="ORF">AVDCRST_MAG11-4043</name>
</gene>
<dbReference type="AlphaFoldDB" id="A0A6J4MN54"/>
<evidence type="ECO:0000313" key="2">
    <source>
        <dbReference type="EMBL" id="CAA9359721.1"/>
    </source>
</evidence>
<evidence type="ECO:0000256" key="1">
    <source>
        <dbReference type="SAM" id="MobiDB-lite"/>
    </source>
</evidence>
<reference evidence="2" key="1">
    <citation type="submission" date="2020-02" db="EMBL/GenBank/DDBJ databases">
        <authorList>
            <person name="Meier V. D."/>
        </authorList>
    </citation>
    <scope>NUCLEOTIDE SEQUENCE</scope>
    <source>
        <strain evidence="2">AVDCRST_MAG11</strain>
    </source>
</reference>
<dbReference type="EMBL" id="CADCTU010000861">
    <property type="protein sequence ID" value="CAA9359721.1"/>
    <property type="molecule type" value="Genomic_DNA"/>
</dbReference>
<proteinExistence type="predicted"/>
<protein>
    <submittedName>
        <fullName evidence="2">Uncharacterized protein</fullName>
    </submittedName>
</protein>
<feature type="compositionally biased region" description="Basic and acidic residues" evidence="1">
    <location>
        <begin position="16"/>
        <end position="29"/>
    </location>
</feature>
<sequence length="35" mass="3629">RLAAAAASGAVGARALPDRVPRSHPRDVRTAFVSE</sequence>
<accession>A0A6J4MN54</accession>
<organism evidence="2">
    <name type="scientific">uncultured Gemmatimonadaceae bacterium</name>
    <dbReference type="NCBI Taxonomy" id="246130"/>
    <lineage>
        <taxon>Bacteria</taxon>
        <taxon>Pseudomonadati</taxon>
        <taxon>Gemmatimonadota</taxon>
        <taxon>Gemmatimonadia</taxon>
        <taxon>Gemmatimonadales</taxon>
        <taxon>Gemmatimonadaceae</taxon>
        <taxon>environmental samples</taxon>
    </lineage>
</organism>
<name>A0A6J4MN54_9BACT</name>
<feature type="non-terminal residue" evidence="2">
    <location>
        <position position="1"/>
    </location>
</feature>